<sequence length="202" mass="22640">MRWTSDNDQLLLLKILETHDLSVDTKKVAQAWPGTDPKEKPTPRAITERLAKMRQIVKSNGAECNFAISKGTGTPGRSRTPKTPKTPKTPNTATPKTPVSKRKFTETEKTPLATDDNDQDEKKTPISTENMMTEFLKLEDDDLDLVQSQEQLNDTPTKRVRKACTPHPGIVNYAEEDEGVESSASEYYPDAIKSEDDFELFA</sequence>
<accession>A0A1L9RY02</accession>
<feature type="compositionally biased region" description="Low complexity" evidence="1">
    <location>
        <begin position="70"/>
        <end position="98"/>
    </location>
</feature>
<evidence type="ECO:0000313" key="3">
    <source>
        <dbReference type="Proteomes" id="UP000184383"/>
    </source>
</evidence>
<feature type="region of interest" description="Disordered" evidence="1">
    <location>
        <begin position="64"/>
        <end position="124"/>
    </location>
</feature>
<proteinExistence type="predicted"/>
<dbReference type="OrthoDB" id="5420368at2759"/>
<dbReference type="Proteomes" id="UP000184383">
    <property type="component" value="Unassembled WGS sequence"/>
</dbReference>
<feature type="region of interest" description="Disordered" evidence="1">
    <location>
        <begin position="169"/>
        <end position="191"/>
    </location>
</feature>
<dbReference type="VEuPathDB" id="FungiDB:ASPWEDRAFT_736723"/>
<gene>
    <name evidence="2" type="ORF">ASPWEDRAFT_736723</name>
</gene>
<keyword evidence="3" id="KW-1185">Reference proteome</keyword>
<dbReference type="GeneID" id="63755209"/>
<dbReference type="EMBL" id="KV878210">
    <property type="protein sequence ID" value="OJJ39846.1"/>
    <property type="molecule type" value="Genomic_DNA"/>
</dbReference>
<protein>
    <submittedName>
        <fullName evidence="2">Uncharacterized protein</fullName>
    </submittedName>
</protein>
<reference evidence="3" key="1">
    <citation type="journal article" date="2017" name="Genome Biol.">
        <title>Comparative genomics reveals high biological diversity and specific adaptations in the industrially and medically important fungal genus Aspergillus.</title>
        <authorList>
            <person name="de Vries R.P."/>
            <person name="Riley R."/>
            <person name="Wiebenga A."/>
            <person name="Aguilar-Osorio G."/>
            <person name="Amillis S."/>
            <person name="Uchima C.A."/>
            <person name="Anderluh G."/>
            <person name="Asadollahi M."/>
            <person name="Askin M."/>
            <person name="Barry K."/>
            <person name="Battaglia E."/>
            <person name="Bayram O."/>
            <person name="Benocci T."/>
            <person name="Braus-Stromeyer S.A."/>
            <person name="Caldana C."/>
            <person name="Canovas D."/>
            <person name="Cerqueira G.C."/>
            <person name="Chen F."/>
            <person name="Chen W."/>
            <person name="Choi C."/>
            <person name="Clum A."/>
            <person name="Dos Santos R.A."/>
            <person name="Damasio A.R."/>
            <person name="Diallinas G."/>
            <person name="Emri T."/>
            <person name="Fekete E."/>
            <person name="Flipphi M."/>
            <person name="Freyberg S."/>
            <person name="Gallo A."/>
            <person name="Gournas C."/>
            <person name="Habgood R."/>
            <person name="Hainaut M."/>
            <person name="Harispe M.L."/>
            <person name="Henrissat B."/>
            <person name="Hilden K.S."/>
            <person name="Hope R."/>
            <person name="Hossain A."/>
            <person name="Karabika E."/>
            <person name="Karaffa L."/>
            <person name="Karanyi Z."/>
            <person name="Krasevec N."/>
            <person name="Kuo A."/>
            <person name="Kusch H."/>
            <person name="LaButti K."/>
            <person name="Lagendijk E.L."/>
            <person name="Lapidus A."/>
            <person name="Levasseur A."/>
            <person name="Lindquist E."/>
            <person name="Lipzen A."/>
            <person name="Logrieco A.F."/>
            <person name="MacCabe A."/>
            <person name="Maekelae M.R."/>
            <person name="Malavazi I."/>
            <person name="Melin P."/>
            <person name="Meyer V."/>
            <person name="Mielnichuk N."/>
            <person name="Miskei M."/>
            <person name="Molnar A.P."/>
            <person name="Mule G."/>
            <person name="Ngan C.Y."/>
            <person name="Orejas M."/>
            <person name="Orosz E."/>
            <person name="Ouedraogo J.P."/>
            <person name="Overkamp K.M."/>
            <person name="Park H.-S."/>
            <person name="Perrone G."/>
            <person name="Piumi F."/>
            <person name="Punt P.J."/>
            <person name="Ram A.F."/>
            <person name="Ramon A."/>
            <person name="Rauscher S."/>
            <person name="Record E."/>
            <person name="Riano-Pachon D.M."/>
            <person name="Robert V."/>
            <person name="Roehrig J."/>
            <person name="Ruller R."/>
            <person name="Salamov A."/>
            <person name="Salih N.S."/>
            <person name="Samson R.A."/>
            <person name="Sandor E."/>
            <person name="Sanguinetti M."/>
            <person name="Schuetze T."/>
            <person name="Sepcic K."/>
            <person name="Shelest E."/>
            <person name="Sherlock G."/>
            <person name="Sophianopoulou V."/>
            <person name="Squina F.M."/>
            <person name="Sun H."/>
            <person name="Susca A."/>
            <person name="Todd R.B."/>
            <person name="Tsang A."/>
            <person name="Unkles S.E."/>
            <person name="van de Wiele N."/>
            <person name="van Rossen-Uffink D."/>
            <person name="Oliveira J.V."/>
            <person name="Vesth T.C."/>
            <person name="Visser J."/>
            <person name="Yu J.-H."/>
            <person name="Zhou M."/>
            <person name="Andersen M.R."/>
            <person name="Archer D.B."/>
            <person name="Baker S.E."/>
            <person name="Benoit I."/>
            <person name="Brakhage A.A."/>
            <person name="Braus G.H."/>
            <person name="Fischer R."/>
            <person name="Frisvad J.C."/>
            <person name="Goldman G.H."/>
            <person name="Houbraken J."/>
            <person name="Oakley B."/>
            <person name="Pocsi I."/>
            <person name="Scazzocchio C."/>
            <person name="Seiboth B."/>
            <person name="vanKuyk P.A."/>
            <person name="Wortman J."/>
            <person name="Dyer P.S."/>
            <person name="Grigoriev I.V."/>
        </authorList>
    </citation>
    <scope>NUCLEOTIDE SEQUENCE [LARGE SCALE GENOMIC DNA]</scope>
    <source>
        <strain evidence="3">DTO 134E9</strain>
    </source>
</reference>
<dbReference type="STRING" id="1073089.A0A1L9RY02"/>
<name>A0A1L9RY02_ASPWE</name>
<evidence type="ECO:0000256" key="1">
    <source>
        <dbReference type="SAM" id="MobiDB-lite"/>
    </source>
</evidence>
<dbReference type="RefSeq" id="XP_040693522.1">
    <property type="nucleotide sequence ID" value="XM_040839361.1"/>
</dbReference>
<organism evidence="2 3">
    <name type="scientific">Aspergillus wentii DTO 134E9</name>
    <dbReference type="NCBI Taxonomy" id="1073089"/>
    <lineage>
        <taxon>Eukaryota</taxon>
        <taxon>Fungi</taxon>
        <taxon>Dikarya</taxon>
        <taxon>Ascomycota</taxon>
        <taxon>Pezizomycotina</taxon>
        <taxon>Eurotiomycetes</taxon>
        <taxon>Eurotiomycetidae</taxon>
        <taxon>Eurotiales</taxon>
        <taxon>Aspergillaceae</taxon>
        <taxon>Aspergillus</taxon>
        <taxon>Aspergillus subgen. Cremei</taxon>
    </lineage>
</organism>
<evidence type="ECO:0000313" key="2">
    <source>
        <dbReference type="EMBL" id="OJJ39846.1"/>
    </source>
</evidence>
<dbReference type="AlphaFoldDB" id="A0A1L9RY02"/>